<dbReference type="OrthoDB" id="4821897at2759"/>
<organism evidence="1 2">
    <name type="scientific">Colletotrichum orchidophilum</name>
    <dbReference type="NCBI Taxonomy" id="1209926"/>
    <lineage>
        <taxon>Eukaryota</taxon>
        <taxon>Fungi</taxon>
        <taxon>Dikarya</taxon>
        <taxon>Ascomycota</taxon>
        <taxon>Pezizomycotina</taxon>
        <taxon>Sordariomycetes</taxon>
        <taxon>Hypocreomycetidae</taxon>
        <taxon>Glomerellales</taxon>
        <taxon>Glomerellaceae</taxon>
        <taxon>Colletotrichum</taxon>
    </lineage>
</organism>
<dbReference type="Proteomes" id="UP000176998">
    <property type="component" value="Unassembled WGS sequence"/>
</dbReference>
<proteinExistence type="predicted"/>
<protein>
    <submittedName>
        <fullName evidence="1">F-box domain-containing protein</fullName>
    </submittedName>
</protein>
<dbReference type="InterPro" id="IPR032675">
    <property type="entry name" value="LRR_dom_sf"/>
</dbReference>
<evidence type="ECO:0000313" key="2">
    <source>
        <dbReference type="Proteomes" id="UP000176998"/>
    </source>
</evidence>
<reference evidence="1 2" key="1">
    <citation type="submission" date="2016-09" db="EMBL/GenBank/DDBJ databases">
        <authorList>
            <person name="Capua I."/>
            <person name="De Benedictis P."/>
            <person name="Joannis T."/>
            <person name="Lombin L.H."/>
            <person name="Cattoli G."/>
        </authorList>
    </citation>
    <scope>NUCLEOTIDE SEQUENCE [LARGE SCALE GENOMIC DNA]</scope>
    <source>
        <strain evidence="1 2">IMI 309357</strain>
    </source>
</reference>
<gene>
    <name evidence="1" type="ORF">CORC01_03113</name>
</gene>
<dbReference type="GeneID" id="34556273"/>
<keyword evidence="2" id="KW-1185">Reference proteome</keyword>
<dbReference type="RefSeq" id="XP_022478765.1">
    <property type="nucleotide sequence ID" value="XM_022614763.1"/>
</dbReference>
<evidence type="ECO:0000313" key="1">
    <source>
        <dbReference type="EMBL" id="OHF01623.1"/>
    </source>
</evidence>
<accession>A0A1G4BJY3</accession>
<dbReference type="AlphaFoldDB" id="A0A1G4BJY3"/>
<dbReference type="EMBL" id="MJBS01000018">
    <property type="protein sequence ID" value="OHF01623.1"/>
    <property type="molecule type" value="Genomic_DNA"/>
</dbReference>
<name>A0A1G4BJY3_9PEZI</name>
<dbReference type="Gene3D" id="3.80.10.10">
    <property type="entry name" value="Ribonuclease Inhibitor"/>
    <property type="match status" value="1"/>
</dbReference>
<sequence>MSSLSSSQVPAGGSTGAFPLHKLPRDLVVEVVRQLDKMKCDPTNQDDDISLVPLSMTCRLLRDVSVPFVFRVAQLTTAEHLLADHIESVEMKDEICRSIHVLSIYTEGPSASRTPATFSQIQGIRLPCEKSAARDLAFFIDSLPNLQELRLDFRFKAVMSLIKPLRRTLELHEMDFTSITALSFPVATDLTFIATMFPNLRALSIEAPVNRTLNQIAGLRHVSRSFGAQLVYVQLCKMRWERSDFRDIQRMFPHVTHLTIGGSMAFGGPPGRPTWDLRAATKDIQSLRKLQVLAISDERSVTSLSPISPVHHRASIIASKLKPVIGFHNDRSRRTDQAWGIIQNLPNLKVVYIVNRSFSGDCFVPIKDNHGVVIDLKTSEAFEEQVWPVA</sequence>
<comment type="caution">
    <text evidence="1">The sequence shown here is derived from an EMBL/GenBank/DDBJ whole genome shotgun (WGS) entry which is preliminary data.</text>
</comment>